<comment type="caution">
    <text evidence="1">The sequence shown here is derived from an EMBL/GenBank/DDBJ whole genome shotgun (WGS) entry which is preliminary data.</text>
</comment>
<protein>
    <submittedName>
        <fullName evidence="1">Uncharacterized protein</fullName>
    </submittedName>
</protein>
<evidence type="ECO:0000313" key="2">
    <source>
        <dbReference type="Proteomes" id="UP001159363"/>
    </source>
</evidence>
<proteinExistence type="predicted"/>
<organism evidence="1 2">
    <name type="scientific">Dryococelus australis</name>
    <dbReference type="NCBI Taxonomy" id="614101"/>
    <lineage>
        <taxon>Eukaryota</taxon>
        <taxon>Metazoa</taxon>
        <taxon>Ecdysozoa</taxon>
        <taxon>Arthropoda</taxon>
        <taxon>Hexapoda</taxon>
        <taxon>Insecta</taxon>
        <taxon>Pterygota</taxon>
        <taxon>Neoptera</taxon>
        <taxon>Polyneoptera</taxon>
        <taxon>Phasmatodea</taxon>
        <taxon>Verophasmatodea</taxon>
        <taxon>Anareolatae</taxon>
        <taxon>Phasmatidae</taxon>
        <taxon>Eurycanthinae</taxon>
        <taxon>Dryococelus</taxon>
    </lineage>
</organism>
<sequence>MLVLSQKPTSQRHRLELKTNQSTASIRWLLRLHEYTQTIWRRDSFYVVGCATLWERVLSLIGYCVQRNISYFLGSRGPGGVMVRLLASHLGELDLIPGRVAPGFSHWGIVQDDATGPRFSQGSPVSPALPFRRCSILTSHHPHRLSRPRCSEQPKSLRSTLDCRLAIKLPRTYWRMAFQHFAGQSVVPGARLRLGEERELTERRAMQAHVQCCVRTVERFRKARIPETTSSVSGVMWSGEIKVLRADEADERNRQSSGCQIDGIFHIPEVVRTLTIPRSTALRVYREDLAKAERTTLDKTVVDNR</sequence>
<evidence type="ECO:0000313" key="1">
    <source>
        <dbReference type="EMBL" id="KAJ8879645.1"/>
    </source>
</evidence>
<dbReference type="Proteomes" id="UP001159363">
    <property type="component" value="Chromosome 6"/>
</dbReference>
<accession>A0ABQ9H5S2</accession>
<keyword evidence="2" id="KW-1185">Reference proteome</keyword>
<name>A0ABQ9H5S2_9NEOP</name>
<gene>
    <name evidence="1" type="ORF">PR048_020253</name>
</gene>
<dbReference type="EMBL" id="JARBHB010000007">
    <property type="protein sequence ID" value="KAJ8879645.1"/>
    <property type="molecule type" value="Genomic_DNA"/>
</dbReference>
<reference evidence="1 2" key="1">
    <citation type="submission" date="2023-02" db="EMBL/GenBank/DDBJ databases">
        <title>LHISI_Scaffold_Assembly.</title>
        <authorList>
            <person name="Stuart O.P."/>
            <person name="Cleave R."/>
            <person name="Magrath M.J.L."/>
            <person name="Mikheyev A.S."/>
        </authorList>
    </citation>
    <scope>NUCLEOTIDE SEQUENCE [LARGE SCALE GENOMIC DNA]</scope>
    <source>
        <strain evidence="1">Daus_M_001</strain>
        <tissue evidence="1">Leg muscle</tissue>
    </source>
</reference>